<keyword evidence="1" id="KW-0732">Signal</keyword>
<evidence type="ECO:0000256" key="1">
    <source>
        <dbReference type="SAM" id="SignalP"/>
    </source>
</evidence>
<evidence type="ECO:0000313" key="2">
    <source>
        <dbReference type="EMBL" id="MBC3931094.1"/>
    </source>
</evidence>
<gene>
    <name evidence="2" type="ORF">H8K43_05360</name>
</gene>
<feature type="signal peptide" evidence="1">
    <location>
        <begin position="1"/>
        <end position="27"/>
    </location>
</feature>
<keyword evidence="3" id="KW-1185">Reference proteome</keyword>
<dbReference type="Proteomes" id="UP000654304">
    <property type="component" value="Unassembled WGS sequence"/>
</dbReference>
<dbReference type="EMBL" id="JACOGD010000002">
    <property type="protein sequence ID" value="MBC3931094.1"/>
    <property type="molecule type" value="Genomic_DNA"/>
</dbReference>
<accession>A0ABR7A2E4</accession>
<proteinExistence type="predicted"/>
<organism evidence="2 3">
    <name type="scientific">Undibacterium curvum</name>
    <dbReference type="NCBI Taxonomy" id="2762294"/>
    <lineage>
        <taxon>Bacteria</taxon>
        <taxon>Pseudomonadati</taxon>
        <taxon>Pseudomonadota</taxon>
        <taxon>Betaproteobacteria</taxon>
        <taxon>Burkholderiales</taxon>
        <taxon>Oxalobacteraceae</taxon>
        <taxon>Undibacterium</taxon>
    </lineage>
</organism>
<reference evidence="2 3" key="1">
    <citation type="submission" date="2020-08" db="EMBL/GenBank/DDBJ databases">
        <title>Novel species isolated from subtropical streams in China.</title>
        <authorList>
            <person name="Lu H."/>
        </authorList>
    </citation>
    <scope>NUCLEOTIDE SEQUENCE [LARGE SCALE GENOMIC DNA]</scope>
    <source>
        <strain evidence="2 3">CY22W</strain>
    </source>
</reference>
<comment type="caution">
    <text evidence="2">The sequence shown here is derived from an EMBL/GenBank/DDBJ whole genome shotgun (WGS) entry which is preliminary data.</text>
</comment>
<sequence>MYTQNKKIISAFLAVVLQFSIFNRVNAEVQTVIIVGVNAQTFGESGIGSGGEGGGCGSRPTDCDFMTMPEQERSVEIVADASKYDVRCRQDKYSNVTSLDSIESRKEVAKEVFKWVDFTQLSVVNGKNAFKVTYADGGFDWWYFEIVNPWSTGFRMTGELAKRVVADGVIRPNPKCTQQG</sequence>
<dbReference type="RefSeq" id="WP_186902870.1">
    <property type="nucleotide sequence ID" value="NZ_JACOGD010000002.1"/>
</dbReference>
<name>A0ABR7A2E4_9BURK</name>
<evidence type="ECO:0000313" key="3">
    <source>
        <dbReference type="Proteomes" id="UP000654304"/>
    </source>
</evidence>
<feature type="chain" id="PRO_5047287741" evidence="1">
    <location>
        <begin position="28"/>
        <end position="180"/>
    </location>
</feature>
<protein>
    <submittedName>
        <fullName evidence="2">Uncharacterized protein</fullName>
    </submittedName>
</protein>